<comment type="cofactor">
    <cofactor evidence="1">
        <name>FMN</name>
        <dbReference type="ChEBI" id="CHEBI:58210"/>
    </cofactor>
</comment>
<evidence type="ECO:0000313" key="7">
    <source>
        <dbReference type="EMBL" id="RHY00162.1"/>
    </source>
</evidence>
<proteinExistence type="inferred from homology"/>
<dbReference type="Proteomes" id="UP000266239">
    <property type="component" value="Unassembled WGS sequence"/>
</dbReference>
<dbReference type="Proteomes" id="UP000285712">
    <property type="component" value="Unassembled WGS sequence"/>
</dbReference>
<dbReference type="EMBL" id="QUTG01001142">
    <property type="protein sequence ID" value="RHZ00284.1"/>
    <property type="molecule type" value="Genomic_DNA"/>
</dbReference>
<evidence type="ECO:0000313" key="9">
    <source>
        <dbReference type="EMBL" id="RHY52048.1"/>
    </source>
</evidence>
<dbReference type="Gene3D" id="3.20.20.70">
    <property type="entry name" value="Aldolase class I"/>
    <property type="match status" value="1"/>
</dbReference>
<dbReference type="EMBL" id="QUSZ01008624">
    <property type="protein sequence ID" value="RHY00162.1"/>
    <property type="molecule type" value="Genomic_DNA"/>
</dbReference>
<dbReference type="InterPro" id="IPR045247">
    <property type="entry name" value="Oye-like"/>
</dbReference>
<dbReference type="GO" id="GO:0016628">
    <property type="term" value="F:oxidoreductase activity, acting on the CH-CH group of donors, NAD or NADP as acceptor"/>
    <property type="evidence" value="ECO:0007669"/>
    <property type="project" value="UniProtKB-ARBA"/>
</dbReference>
<dbReference type="InterPro" id="IPR001155">
    <property type="entry name" value="OxRdtase_FMN_N"/>
</dbReference>
<feature type="domain" description="NADH:flavin oxidoreductase/NADH oxidase N-terminal" evidence="4">
    <location>
        <begin position="6"/>
        <end position="335"/>
    </location>
</feature>
<dbReference type="EMBL" id="QUTF01011391">
    <property type="protein sequence ID" value="RHZ28713.1"/>
    <property type="molecule type" value="Genomic_DNA"/>
</dbReference>
<evidence type="ECO:0000313" key="15">
    <source>
        <dbReference type="Proteomes" id="UP000265427"/>
    </source>
</evidence>
<evidence type="ECO:0000313" key="19">
    <source>
        <dbReference type="Proteomes" id="UP000266643"/>
    </source>
</evidence>
<comment type="similarity">
    <text evidence="2">Belongs to the NADH:flavin oxidoreductase/NADH oxidase family.</text>
</comment>
<evidence type="ECO:0000313" key="14">
    <source>
        <dbReference type="EMBL" id="RHZ28713.1"/>
    </source>
</evidence>
<evidence type="ECO:0000313" key="23">
    <source>
        <dbReference type="Proteomes" id="UP000286510"/>
    </source>
</evidence>
<dbReference type="Proteomes" id="UP000286510">
    <property type="component" value="Unassembled WGS sequence"/>
</dbReference>
<dbReference type="EMBL" id="QUTD01007961">
    <property type="protein sequence ID" value="RHY48078.1"/>
    <property type="molecule type" value="Genomic_DNA"/>
</dbReference>
<evidence type="ECO:0000313" key="21">
    <source>
        <dbReference type="Proteomes" id="UP000285430"/>
    </source>
</evidence>
<evidence type="ECO:0000313" key="8">
    <source>
        <dbReference type="EMBL" id="RHY48078.1"/>
    </source>
</evidence>
<name>W4FR09_APHAT</name>
<evidence type="ECO:0000313" key="20">
    <source>
        <dbReference type="Proteomes" id="UP000283543"/>
    </source>
</evidence>
<evidence type="ECO:0000313" key="13">
    <source>
        <dbReference type="EMBL" id="RHZ27763.1"/>
    </source>
</evidence>
<dbReference type="AlphaFoldDB" id="W4FR09"/>
<dbReference type="PANTHER" id="PTHR22893:SF91">
    <property type="entry name" value="NADPH DEHYDROGENASE 2-RELATED"/>
    <property type="match status" value="1"/>
</dbReference>
<dbReference type="RefSeq" id="XP_009841527.1">
    <property type="nucleotide sequence ID" value="XM_009843225.1"/>
</dbReference>
<evidence type="ECO:0000313" key="10">
    <source>
        <dbReference type="EMBL" id="RHY53901.1"/>
    </source>
</evidence>
<evidence type="ECO:0000313" key="22">
    <source>
        <dbReference type="Proteomes" id="UP000285712"/>
    </source>
</evidence>
<evidence type="ECO:0000313" key="5">
    <source>
        <dbReference type="EMBL" id="ETV69068.1"/>
    </source>
</evidence>
<dbReference type="EMBL" id="QUTH01002095">
    <property type="protein sequence ID" value="RHZ27763.1"/>
    <property type="molecule type" value="Genomic_DNA"/>
</dbReference>
<dbReference type="Proteomes" id="UP000266196">
    <property type="component" value="Unassembled WGS sequence"/>
</dbReference>
<evidence type="ECO:0000313" key="6">
    <source>
        <dbReference type="EMBL" id="RHX99914.1"/>
    </source>
</evidence>
<dbReference type="SUPFAM" id="SSF51395">
    <property type="entry name" value="FMN-linked oxidoreductases"/>
    <property type="match status" value="1"/>
</dbReference>
<evidence type="ECO:0000256" key="2">
    <source>
        <dbReference type="ARBA" id="ARBA00005979"/>
    </source>
</evidence>
<reference evidence="5" key="1">
    <citation type="submission" date="2013-12" db="EMBL/GenBank/DDBJ databases">
        <title>The Genome Sequence of Aphanomyces astaci APO3.</title>
        <authorList>
            <consortium name="The Broad Institute Genomics Platform"/>
            <person name="Russ C."/>
            <person name="Tyler B."/>
            <person name="van West P."/>
            <person name="Dieguez-Uribeondo J."/>
            <person name="Young S.K."/>
            <person name="Zeng Q."/>
            <person name="Gargeya S."/>
            <person name="Fitzgerald M."/>
            <person name="Abouelleil A."/>
            <person name="Alvarado L."/>
            <person name="Chapman S.B."/>
            <person name="Gainer-Dewar J."/>
            <person name="Goldberg J."/>
            <person name="Griggs A."/>
            <person name="Gujja S."/>
            <person name="Hansen M."/>
            <person name="Howarth C."/>
            <person name="Imamovic A."/>
            <person name="Ireland A."/>
            <person name="Larimer J."/>
            <person name="McCowan C."/>
            <person name="Murphy C."/>
            <person name="Pearson M."/>
            <person name="Poon T.W."/>
            <person name="Priest M."/>
            <person name="Roberts A."/>
            <person name="Saif S."/>
            <person name="Shea T."/>
            <person name="Sykes S."/>
            <person name="Wortman J."/>
            <person name="Nusbaum C."/>
            <person name="Birren B."/>
        </authorList>
    </citation>
    <scope>NUCLEOTIDE SEQUENCE [LARGE SCALE GENOMIC DNA]</scope>
    <source>
        <strain evidence="5">APO3</strain>
    </source>
</reference>
<dbReference type="FunFam" id="3.20.20.70:FF:000059">
    <property type="entry name" value="N-ethylmaleimide reductase, FMN-linked"/>
    <property type="match status" value="1"/>
</dbReference>
<dbReference type="EMBL" id="QUTB01006021">
    <property type="protein sequence ID" value="RHY52048.1"/>
    <property type="molecule type" value="Genomic_DNA"/>
</dbReference>
<evidence type="ECO:0000256" key="3">
    <source>
        <dbReference type="ARBA" id="ARBA00023002"/>
    </source>
</evidence>
<dbReference type="Proteomes" id="UP000266643">
    <property type="component" value="Unassembled WGS sequence"/>
</dbReference>
<evidence type="ECO:0000313" key="17">
    <source>
        <dbReference type="Proteomes" id="UP000266196"/>
    </source>
</evidence>
<dbReference type="PANTHER" id="PTHR22893">
    <property type="entry name" value="NADH OXIDOREDUCTASE-RELATED"/>
    <property type="match status" value="1"/>
</dbReference>
<protein>
    <recommendedName>
        <fullName evidence="4">NADH:flavin oxidoreductase/NADH oxidase N-terminal domain-containing protein</fullName>
    </recommendedName>
</protein>
<dbReference type="VEuPathDB" id="FungiDB:H257_15205"/>
<dbReference type="GO" id="GO:0005829">
    <property type="term" value="C:cytosol"/>
    <property type="evidence" value="ECO:0007669"/>
    <property type="project" value="UniProtKB-ARBA"/>
</dbReference>
<dbReference type="InterPro" id="IPR013785">
    <property type="entry name" value="Aldolase_TIM"/>
</dbReference>
<dbReference type="EMBL" id="QUTC01006126">
    <property type="protein sequence ID" value="RHY53901.1"/>
    <property type="molecule type" value="Genomic_DNA"/>
</dbReference>
<dbReference type="Pfam" id="PF00724">
    <property type="entry name" value="Oxidored_FMN"/>
    <property type="match status" value="1"/>
</dbReference>
<dbReference type="CDD" id="cd02933">
    <property type="entry name" value="OYE_like_FMN"/>
    <property type="match status" value="1"/>
</dbReference>
<dbReference type="OrthoDB" id="276546at2759"/>
<dbReference type="Proteomes" id="UP000265427">
    <property type="component" value="Unassembled WGS sequence"/>
</dbReference>
<dbReference type="Proteomes" id="UP000283543">
    <property type="component" value="Unassembled WGS sequence"/>
</dbReference>
<evidence type="ECO:0000259" key="4">
    <source>
        <dbReference type="Pfam" id="PF00724"/>
    </source>
</evidence>
<evidence type="ECO:0000313" key="18">
    <source>
        <dbReference type="Proteomes" id="UP000266239"/>
    </source>
</evidence>
<dbReference type="EMBL" id="QUTE01023671">
    <property type="protein sequence ID" value="RHY79922.1"/>
    <property type="molecule type" value="Genomic_DNA"/>
</dbReference>
<evidence type="ECO:0000313" key="16">
    <source>
        <dbReference type="Proteomes" id="UP000265716"/>
    </source>
</evidence>
<accession>W4FR09</accession>
<dbReference type="Proteomes" id="UP000265716">
    <property type="component" value="Unassembled WGS sequence"/>
</dbReference>
<evidence type="ECO:0000313" key="11">
    <source>
        <dbReference type="EMBL" id="RHY79922.1"/>
    </source>
</evidence>
<dbReference type="GeneID" id="20817201"/>
<dbReference type="Proteomes" id="UP000285430">
    <property type="component" value="Unassembled WGS sequence"/>
</dbReference>
<evidence type="ECO:0000256" key="1">
    <source>
        <dbReference type="ARBA" id="ARBA00001917"/>
    </source>
</evidence>
<reference evidence="15 16" key="2">
    <citation type="submission" date="2018-08" db="EMBL/GenBank/DDBJ databases">
        <title>Aphanomyces genome sequencing and annotation.</title>
        <authorList>
            <person name="Minardi D."/>
            <person name="Oidtmann B."/>
            <person name="Van Der Giezen M."/>
            <person name="Studholme D.J."/>
        </authorList>
    </citation>
    <scope>NUCLEOTIDE SEQUENCE [LARGE SCALE GENOMIC DNA]</scope>
    <source>
        <strain evidence="11 17">197901</strain>
        <strain evidence="8 19">D2</strain>
        <strain evidence="13 21">Da</strain>
        <strain evidence="14 23">FDL457</strain>
        <strain evidence="7 15">Kv</strain>
        <strain evidence="10 16">SA</strain>
        <strain evidence="9 20">Si</strain>
        <strain evidence="12 22">Sv</strain>
        <strain evidence="6 18">Yx</strain>
    </source>
</reference>
<dbReference type="STRING" id="112090.W4FR09"/>
<organism evidence="5">
    <name type="scientific">Aphanomyces astaci</name>
    <name type="common">Crayfish plague agent</name>
    <dbReference type="NCBI Taxonomy" id="112090"/>
    <lineage>
        <taxon>Eukaryota</taxon>
        <taxon>Sar</taxon>
        <taxon>Stramenopiles</taxon>
        <taxon>Oomycota</taxon>
        <taxon>Saprolegniomycetes</taxon>
        <taxon>Saprolegniales</taxon>
        <taxon>Verrucalvaceae</taxon>
        <taxon>Aphanomyces</taxon>
    </lineage>
</organism>
<dbReference type="EMBL" id="KI913180">
    <property type="protein sequence ID" value="ETV69068.1"/>
    <property type="molecule type" value="Genomic_DNA"/>
</dbReference>
<evidence type="ECO:0000313" key="12">
    <source>
        <dbReference type="EMBL" id="RHZ00284.1"/>
    </source>
</evidence>
<gene>
    <name evidence="6" type="ORF">DYB25_011681</name>
    <name evidence="14" type="ORF">DYB26_011637</name>
    <name evidence="8" type="ORF">DYB30_012030</name>
    <name evidence="11" type="ORF">DYB31_014331</name>
    <name evidence="9" type="ORF">DYB34_010473</name>
    <name evidence="12" type="ORF">DYB35_013520</name>
    <name evidence="7" type="ORF">DYB36_013363</name>
    <name evidence="13" type="ORF">DYB37_013561</name>
    <name evidence="10" type="ORF">DYB38_011174</name>
    <name evidence="5" type="ORF">H257_15205</name>
</gene>
<dbReference type="GO" id="GO:0010181">
    <property type="term" value="F:FMN binding"/>
    <property type="evidence" value="ECO:0007669"/>
    <property type="project" value="InterPro"/>
</dbReference>
<sequence>MSIKTLFSPIKVGSVQLANRILLAPLTRARAGPTHVPNALMKEYYAQRASAGLVITECTMIAPNTSAFAGEPGLYTPEQLAAWKDITDAVHAKNGKIFIQIWHAGRASHPDNNGGVQGVAPSAIAIEGDVHTLLGKSANAVPRELNEAEIAEIVQQFATAATNAINVAGFDGVEIHGANGYLIDQFLKTSSNHRTDGYGGSIENRTRFLSEVVDAVTKAVGADKVGIRFSPLNSYNSQIDTNPEALSEKIAKISQQFNLAYVHVMRSDFFQAQKGDVVPIFRKHFKNVLIVNMGYTKDEGNDVIAKGLADAVAFGTAFLANPDLPARFEQGAELNVPDQATFYSGGAQGYTDYPFLS</sequence>
<keyword evidence="3" id="KW-0560">Oxidoreductase</keyword>
<dbReference type="EMBL" id="QUTA01010216">
    <property type="protein sequence ID" value="RHX99914.1"/>
    <property type="molecule type" value="Genomic_DNA"/>
</dbReference>